<reference evidence="12 13" key="1">
    <citation type="submission" date="2021-06" db="EMBL/GenBank/DDBJ databases">
        <title>Chromosome-level genome assembly of the red-tail catfish (Hemibagrus wyckioides).</title>
        <authorList>
            <person name="Shao F."/>
        </authorList>
    </citation>
    <scope>NUCLEOTIDE SEQUENCE [LARGE SCALE GENOMIC DNA]</scope>
    <source>
        <strain evidence="12">EC202008001</strain>
        <tissue evidence="12">Blood</tissue>
    </source>
</reference>
<evidence type="ECO:0000256" key="5">
    <source>
        <dbReference type="ARBA" id="ARBA00023136"/>
    </source>
</evidence>
<evidence type="ECO:0000256" key="3">
    <source>
        <dbReference type="ARBA" id="ARBA00022989"/>
    </source>
</evidence>
<dbReference type="InterPro" id="IPR047160">
    <property type="entry name" value="GP183-like"/>
</dbReference>
<evidence type="ECO:0000256" key="2">
    <source>
        <dbReference type="ARBA" id="ARBA00022692"/>
    </source>
</evidence>
<dbReference type="PROSITE" id="PS00237">
    <property type="entry name" value="G_PROTEIN_RECEP_F1_1"/>
    <property type="match status" value="1"/>
</dbReference>
<dbReference type="GO" id="GO:0004930">
    <property type="term" value="F:G protein-coupled receptor activity"/>
    <property type="evidence" value="ECO:0007669"/>
    <property type="project" value="UniProtKB-KW"/>
</dbReference>
<keyword evidence="13" id="KW-1185">Reference proteome</keyword>
<dbReference type="PANTHER" id="PTHR24237:SF41">
    <property type="entry name" value="P2Y PURINOCEPTOR 3-LIKE"/>
    <property type="match status" value="1"/>
</dbReference>
<dbReference type="InterPro" id="IPR000276">
    <property type="entry name" value="GPCR_Rhodpsn"/>
</dbReference>
<keyword evidence="5 10" id="KW-0472">Membrane</keyword>
<evidence type="ECO:0000256" key="10">
    <source>
        <dbReference type="SAM" id="Phobius"/>
    </source>
</evidence>
<keyword evidence="7 8" id="KW-0807">Transducer</keyword>
<evidence type="ECO:0000313" key="13">
    <source>
        <dbReference type="Proteomes" id="UP000824219"/>
    </source>
</evidence>
<evidence type="ECO:0000256" key="7">
    <source>
        <dbReference type="ARBA" id="ARBA00023224"/>
    </source>
</evidence>
<feature type="transmembrane region" description="Helical" evidence="10">
    <location>
        <begin position="297"/>
        <end position="321"/>
    </location>
</feature>
<dbReference type="PROSITE" id="PS50262">
    <property type="entry name" value="G_PROTEIN_RECEP_F1_2"/>
    <property type="match status" value="1"/>
</dbReference>
<keyword evidence="2 8" id="KW-0812">Transmembrane</keyword>
<feature type="transmembrane region" description="Helical" evidence="10">
    <location>
        <begin position="158"/>
        <end position="176"/>
    </location>
</feature>
<dbReference type="Pfam" id="PF00001">
    <property type="entry name" value="7tm_1"/>
    <property type="match status" value="1"/>
</dbReference>
<feature type="transmembrane region" description="Helical" evidence="10">
    <location>
        <begin position="37"/>
        <end position="60"/>
    </location>
</feature>
<evidence type="ECO:0000256" key="6">
    <source>
        <dbReference type="ARBA" id="ARBA00023170"/>
    </source>
</evidence>
<evidence type="ECO:0000256" key="1">
    <source>
        <dbReference type="ARBA" id="ARBA00004141"/>
    </source>
</evidence>
<comment type="subcellular location">
    <subcellularLocation>
        <location evidence="1">Membrane</location>
        <topology evidence="1">Multi-pass membrane protein</topology>
    </subcellularLocation>
</comment>
<dbReference type="Gene3D" id="1.20.1070.10">
    <property type="entry name" value="Rhodopsin 7-helix transmembrane proteins"/>
    <property type="match status" value="1"/>
</dbReference>
<dbReference type="Proteomes" id="UP000824219">
    <property type="component" value="Linkage Group LG16"/>
</dbReference>
<organism evidence="12 13">
    <name type="scientific">Hemibagrus wyckioides</name>
    <dbReference type="NCBI Taxonomy" id="337641"/>
    <lineage>
        <taxon>Eukaryota</taxon>
        <taxon>Metazoa</taxon>
        <taxon>Chordata</taxon>
        <taxon>Craniata</taxon>
        <taxon>Vertebrata</taxon>
        <taxon>Euteleostomi</taxon>
        <taxon>Actinopterygii</taxon>
        <taxon>Neopterygii</taxon>
        <taxon>Teleostei</taxon>
        <taxon>Ostariophysi</taxon>
        <taxon>Siluriformes</taxon>
        <taxon>Bagridae</taxon>
        <taxon>Hemibagrus</taxon>
    </lineage>
</organism>
<dbReference type="OrthoDB" id="10011262at2759"/>
<accession>A0A9D3SFE2</accession>
<feature type="transmembrane region" description="Helical" evidence="10">
    <location>
        <begin position="220"/>
        <end position="243"/>
    </location>
</feature>
<comment type="similarity">
    <text evidence="8">Belongs to the G-protein coupled receptor 1 family.</text>
</comment>
<evidence type="ECO:0000259" key="11">
    <source>
        <dbReference type="PROSITE" id="PS50262"/>
    </source>
</evidence>
<feature type="compositionally biased region" description="Basic and acidic residues" evidence="9">
    <location>
        <begin position="394"/>
        <end position="404"/>
    </location>
</feature>
<feature type="transmembrane region" description="Helical" evidence="10">
    <location>
        <begin position="115"/>
        <end position="137"/>
    </location>
</feature>
<feature type="domain" description="G-protein coupled receptors family 1 profile" evidence="11">
    <location>
        <begin position="54"/>
        <end position="356"/>
    </location>
</feature>
<dbReference type="AlphaFoldDB" id="A0A9D3SFE2"/>
<dbReference type="EMBL" id="JAHKSW010000016">
    <property type="protein sequence ID" value="KAG7322326.1"/>
    <property type="molecule type" value="Genomic_DNA"/>
</dbReference>
<proteinExistence type="inferred from homology"/>
<keyword evidence="4 8" id="KW-0297">G-protein coupled receptor</keyword>
<keyword evidence="3 10" id="KW-1133">Transmembrane helix</keyword>
<keyword evidence="6 8" id="KW-0675">Receptor</keyword>
<dbReference type="PANTHER" id="PTHR24237">
    <property type="entry name" value="G-PROTEIN COUPLED RECEPTOR"/>
    <property type="match status" value="1"/>
</dbReference>
<name>A0A9D3SFE2_9TELE</name>
<dbReference type="PRINTS" id="PR01157">
    <property type="entry name" value="P2YPURNOCPTR"/>
</dbReference>
<comment type="caution">
    <text evidence="12">The sequence shown here is derived from an EMBL/GenBank/DDBJ whole genome shotgun (WGS) entry which is preliminary data.</text>
</comment>
<dbReference type="InterPro" id="IPR017452">
    <property type="entry name" value="GPCR_Rhodpsn_7TM"/>
</dbReference>
<protein>
    <recommendedName>
        <fullName evidence="11">G-protein coupled receptors family 1 profile domain-containing protein</fullName>
    </recommendedName>
</protein>
<sequence>MAAALLERGRNSSFSSNHTDLILTAPLSCSNDESYKYIILPLCYSITFLLSVVLNSTVLLRSYRSGRRWNTSLIYMVNLASTDLMYSLSLPLLVASYVMHDHWVFGDFMCRLVRFLFYFNLYCSIFFLTCISVHRYMGICHPIRTITLESKRAAKSTCAMVWVVVFLLTCPIFRFAQTGDLPRVDRNGKNATVENGLNQVGLEMYKNCFDVATDTEFSEYIPYGIVLHFLGFFVPFTVIAWCYSQVVRTIFQTLHTQPYVQEVSDNERGPTSQTSISISGSQHAPYISRRRKSIKTIVTITFLFALCFLPFHITRTLYLILKQRNAECHTIHAISVCYKVTRPLASFNSWLNALLYFLTGDNGISCCGLTESSHHKHHVWPSRAAGGLKKEVVAEKEEQGEKHANNQQRDSQPSAITQKTAFAALNLKRTPLRSAFSPAACFNRTPACQRAMERMEVDQCAGAAGGNGGGALRRSNSAPMITNVSDGMTVFSSNTSGRYRRSSVSVNPSCPSRTLPFSPFSLCSERPDHRRQMENMELTLRGSLQRLSASATVPSPPGAHWHGHLSPDFHSQDSGVTPNSSPSPTRRFRGGSVSSSVRWPVVTPLKRKGGVESDGPPKKLFVAGVTDPAHITSCTVSVSQSADSPSSAVPICPSPQNIALSLSPPSPFTSQHPSI</sequence>
<evidence type="ECO:0000313" key="12">
    <source>
        <dbReference type="EMBL" id="KAG7322326.1"/>
    </source>
</evidence>
<dbReference type="PRINTS" id="PR00237">
    <property type="entry name" value="GPCRRHODOPSN"/>
</dbReference>
<feature type="compositionally biased region" description="Polar residues" evidence="9">
    <location>
        <begin position="572"/>
        <end position="584"/>
    </location>
</feature>
<evidence type="ECO:0000256" key="4">
    <source>
        <dbReference type="ARBA" id="ARBA00023040"/>
    </source>
</evidence>
<dbReference type="SUPFAM" id="SSF81321">
    <property type="entry name" value="Family A G protein-coupled receptor-like"/>
    <property type="match status" value="1"/>
</dbReference>
<dbReference type="GO" id="GO:0008142">
    <property type="term" value="F:oxysterol binding"/>
    <property type="evidence" value="ECO:0007669"/>
    <property type="project" value="InterPro"/>
</dbReference>
<feature type="transmembrane region" description="Helical" evidence="10">
    <location>
        <begin position="72"/>
        <end position="95"/>
    </location>
</feature>
<feature type="compositionally biased region" description="Polar residues" evidence="9">
    <location>
        <begin position="405"/>
        <end position="415"/>
    </location>
</feature>
<evidence type="ECO:0000256" key="8">
    <source>
        <dbReference type="RuleBase" id="RU000688"/>
    </source>
</evidence>
<feature type="region of interest" description="Disordered" evidence="9">
    <location>
        <begin position="547"/>
        <end position="592"/>
    </location>
</feature>
<feature type="region of interest" description="Disordered" evidence="9">
    <location>
        <begin position="394"/>
        <end position="415"/>
    </location>
</feature>
<gene>
    <name evidence="12" type="ORF">KOW79_013672</name>
</gene>
<evidence type="ECO:0000256" key="9">
    <source>
        <dbReference type="SAM" id="MobiDB-lite"/>
    </source>
</evidence>
<dbReference type="GO" id="GO:0016020">
    <property type="term" value="C:membrane"/>
    <property type="evidence" value="ECO:0007669"/>
    <property type="project" value="UniProtKB-SubCell"/>
</dbReference>